<dbReference type="Proteomes" id="UP000046067">
    <property type="component" value="Unassembled WGS sequence"/>
</dbReference>
<dbReference type="AlphaFoldDB" id="A0A655WAT1"/>
<proteinExistence type="predicted"/>
<sequence length="49" mass="5129">MFDANALCATQAGLACARKWVPATKVSVLIATREFSGTLTMAQSSPNAK</sequence>
<organism evidence="1 2">
    <name type="scientific">Vibrio cholerae</name>
    <dbReference type="NCBI Taxonomy" id="666"/>
    <lineage>
        <taxon>Bacteria</taxon>
        <taxon>Pseudomonadati</taxon>
        <taxon>Pseudomonadota</taxon>
        <taxon>Gammaproteobacteria</taxon>
        <taxon>Vibrionales</taxon>
        <taxon>Vibrionaceae</taxon>
        <taxon>Vibrio</taxon>
    </lineage>
</organism>
<reference evidence="1 2" key="1">
    <citation type="submission" date="2015-07" db="EMBL/GenBank/DDBJ databases">
        <authorList>
            <consortium name="Pathogen Informatics"/>
        </authorList>
    </citation>
    <scope>NUCLEOTIDE SEQUENCE [LARGE SCALE GENOMIC DNA]</scope>
    <source>
        <strain evidence="1 2">A325</strain>
    </source>
</reference>
<evidence type="ECO:0000313" key="2">
    <source>
        <dbReference type="Proteomes" id="UP000046067"/>
    </source>
</evidence>
<evidence type="ECO:0000313" key="1">
    <source>
        <dbReference type="EMBL" id="CSB84868.1"/>
    </source>
</evidence>
<dbReference type="EMBL" id="CWQJ01000005">
    <property type="protein sequence ID" value="CSB84868.1"/>
    <property type="molecule type" value="Genomic_DNA"/>
</dbReference>
<protein>
    <submittedName>
        <fullName evidence="1">Uncharacterized protein</fullName>
    </submittedName>
</protein>
<name>A0A655WAT1_VIBCL</name>
<accession>A0A655WAT1</accession>
<gene>
    <name evidence="1" type="ORF">ERS013201_01134</name>
</gene>